<gene>
    <name evidence="1" type="ORF">KAJ83_02440</name>
</gene>
<protein>
    <submittedName>
        <fullName evidence="1">Uncharacterized protein</fullName>
    </submittedName>
</protein>
<organism evidence="1 2">
    <name type="scientific">Marivibrio halodurans</name>
    <dbReference type="NCBI Taxonomy" id="2039722"/>
    <lineage>
        <taxon>Bacteria</taxon>
        <taxon>Pseudomonadati</taxon>
        <taxon>Pseudomonadota</taxon>
        <taxon>Alphaproteobacteria</taxon>
        <taxon>Rhodospirillales</taxon>
        <taxon>Rhodospirillaceae</taxon>
        <taxon>Marivibrio</taxon>
    </lineage>
</organism>
<evidence type="ECO:0000313" key="1">
    <source>
        <dbReference type="EMBL" id="MBP5855850.1"/>
    </source>
</evidence>
<dbReference type="Proteomes" id="UP000672602">
    <property type="component" value="Unassembled WGS sequence"/>
</dbReference>
<evidence type="ECO:0000313" key="2">
    <source>
        <dbReference type="Proteomes" id="UP000672602"/>
    </source>
</evidence>
<sequence>METKIRVPARRYNHPRPIPHTRTCRKPAIEAYKALGRTSRGEIARGHGPGNPAPGRQRAFDDKIDALAARILDLVAREDDLPGVPHPDLDPGLARELGQDAARVLDGRERAADTALDIGMTVAGAILPGGAAGAGAKGLARAAAIGLDAAGAAKVAQDAADAGLAAEIEKHGLDPTNPDTLRHLPPDARNRIAAKAAIAFAANGGAKAGAARIVRHATKLVGESEVRRAVIESGAAEAIYRGFDGAIRKD</sequence>
<dbReference type="RefSeq" id="WP_210680418.1">
    <property type="nucleotide sequence ID" value="NZ_JAGMWN010000001.1"/>
</dbReference>
<accession>A0A8J7RWT7</accession>
<keyword evidence="2" id="KW-1185">Reference proteome</keyword>
<reference evidence="1" key="1">
    <citation type="submission" date="2021-04" db="EMBL/GenBank/DDBJ databases">
        <authorList>
            <person name="Zhang D.-C."/>
        </authorList>
    </citation>
    <scope>NUCLEOTIDE SEQUENCE</scope>
    <source>
        <strain evidence="1">CGMCC 1.15697</strain>
    </source>
</reference>
<comment type="caution">
    <text evidence="1">The sequence shown here is derived from an EMBL/GenBank/DDBJ whole genome shotgun (WGS) entry which is preliminary data.</text>
</comment>
<name>A0A8J7RWT7_9PROT</name>
<proteinExistence type="predicted"/>
<dbReference type="EMBL" id="JAGMWN010000001">
    <property type="protein sequence ID" value="MBP5855850.1"/>
    <property type="molecule type" value="Genomic_DNA"/>
</dbReference>
<dbReference type="AlphaFoldDB" id="A0A8J7RWT7"/>